<organism evidence="3 4">
    <name type="scientific">Streptomyces himalayensis subsp. himalayensis</name>
    <dbReference type="NCBI Taxonomy" id="2756131"/>
    <lineage>
        <taxon>Bacteria</taxon>
        <taxon>Bacillati</taxon>
        <taxon>Actinomycetota</taxon>
        <taxon>Actinomycetes</taxon>
        <taxon>Kitasatosporales</taxon>
        <taxon>Streptomycetaceae</taxon>
        <taxon>Streptomyces</taxon>
        <taxon>Streptomyces himalayensis</taxon>
    </lineage>
</organism>
<dbReference type="GO" id="GO:0006355">
    <property type="term" value="P:regulation of DNA-templated transcription"/>
    <property type="evidence" value="ECO:0007669"/>
    <property type="project" value="InterPro"/>
</dbReference>
<dbReference type="GO" id="GO:0003677">
    <property type="term" value="F:DNA binding"/>
    <property type="evidence" value="ECO:0007669"/>
    <property type="project" value="InterPro"/>
</dbReference>
<reference evidence="3 4" key="1">
    <citation type="submission" date="2020-07" db="EMBL/GenBank/DDBJ databases">
        <title>Streptomyces isolated from Indian soil.</title>
        <authorList>
            <person name="Mandal S."/>
            <person name="Maiti P.K."/>
        </authorList>
    </citation>
    <scope>NUCLEOTIDE SEQUENCE [LARGE SCALE GENOMIC DNA]</scope>
    <source>
        <strain evidence="3 4">PSKA28</strain>
    </source>
</reference>
<feature type="domain" description="HTH luxR-type" evidence="2">
    <location>
        <begin position="26"/>
        <end position="62"/>
    </location>
</feature>
<feature type="region of interest" description="Disordered" evidence="1">
    <location>
        <begin position="1"/>
        <end position="24"/>
    </location>
</feature>
<comment type="caution">
    <text evidence="3">The sequence shown here is derived from an EMBL/GenBank/DDBJ whole genome shotgun (WGS) entry which is preliminary data.</text>
</comment>
<dbReference type="Pfam" id="PF00196">
    <property type="entry name" value="GerE"/>
    <property type="match status" value="1"/>
</dbReference>
<dbReference type="Proteomes" id="UP000545761">
    <property type="component" value="Unassembled WGS sequence"/>
</dbReference>
<evidence type="ECO:0000313" key="3">
    <source>
        <dbReference type="EMBL" id="MBA2950517.1"/>
    </source>
</evidence>
<name>A0A7W0DSM3_9ACTN</name>
<feature type="region of interest" description="Disordered" evidence="1">
    <location>
        <begin position="62"/>
        <end position="83"/>
    </location>
</feature>
<gene>
    <name evidence="3" type="ORF">H1D24_33215</name>
</gene>
<dbReference type="InterPro" id="IPR000792">
    <property type="entry name" value="Tscrpt_reg_LuxR_C"/>
</dbReference>
<feature type="compositionally biased region" description="Basic and acidic residues" evidence="1">
    <location>
        <begin position="63"/>
        <end position="82"/>
    </location>
</feature>
<dbReference type="Gene3D" id="1.10.10.10">
    <property type="entry name" value="Winged helix-like DNA-binding domain superfamily/Winged helix DNA-binding domain"/>
    <property type="match status" value="1"/>
</dbReference>
<dbReference type="InterPro" id="IPR036388">
    <property type="entry name" value="WH-like_DNA-bd_sf"/>
</dbReference>
<sequence length="100" mass="11203">MVRTRPPGTPLGEGSKTESHTDWDPQELQIAQLPGEGLSNKGIGQQLHLSPRMIGAHLYRIFPESRDNRSRPAEEQAQRERSTTFLSARARLLSLTAQLE</sequence>
<dbReference type="InterPro" id="IPR016032">
    <property type="entry name" value="Sig_transdc_resp-reg_C-effctor"/>
</dbReference>
<dbReference type="RefSeq" id="WP_181661449.1">
    <property type="nucleotide sequence ID" value="NZ_JACEHE010000029.1"/>
</dbReference>
<protein>
    <submittedName>
        <fullName evidence="3">Response regulator transcription factor</fullName>
    </submittedName>
</protein>
<dbReference type="SUPFAM" id="SSF46894">
    <property type="entry name" value="C-terminal effector domain of the bipartite response regulators"/>
    <property type="match status" value="1"/>
</dbReference>
<proteinExistence type="predicted"/>
<dbReference type="AlphaFoldDB" id="A0A7W0DSM3"/>
<evidence type="ECO:0000256" key="1">
    <source>
        <dbReference type="SAM" id="MobiDB-lite"/>
    </source>
</evidence>
<evidence type="ECO:0000313" key="4">
    <source>
        <dbReference type="Proteomes" id="UP000545761"/>
    </source>
</evidence>
<accession>A0A7W0DSM3</accession>
<evidence type="ECO:0000259" key="2">
    <source>
        <dbReference type="Pfam" id="PF00196"/>
    </source>
</evidence>
<dbReference type="EMBL" id="JACEHE010000029">
    <property type="protein sequence ID" value="MBA2950517.1"/>
    <property type="molecule type" value="Genomic_DNA"/>
</dbReference>